<evidence type="ECO:0000313" key="6">
    <source>
        <dbReference type="Proteomes" id="UP000256645"/>
    </source>
</evidence>
<gene>
    <name evidence="5" type="ORF">BP6252_05364</name>
</gene>
<dbReference type="PANTHER" id="PTHR44942:SF4">
    <property type="entry name" value="METHYLTRANSFERASE TYPE 11 DOMAIN-CONTAINING PROTEIN"/>
    <property type="match status" value="1"/>
</dbReference>
<evidence type="ECO:0000256" key="3">
    <source>
        <dbReference type="ARBA" id="ARBA00022679"/>
    </source>
</evidence>
<dbReference type="Gene3D" id="3.40.50.150">
    <property type="entry name" value="Vaccinia Virus protein VP39"/>
    <property type="match status" value="1"/>
</dbReference>
<organism evidence="5 6">
    <name type="scientific">Coleophoma cylindrospora</name>
    <dbReference type="NCBI Taxonomy" id="1849047"/>
    <lineage>
        <taxon>Eukaryota</taxon>
        <taxon>Fungi</taxon>
        <taxon>Dikarya</taxon>
        <taxon>Ascomycota</taxon>
        <taxon>Pezizomycotina</taxon>
        <taxon>Leotiomycetes</taxon>
        <taxon>Helotiales</taxon>
        <taxon>Dermateaceae</taxon>
        <taxon>Coleophoma</taxon>
    </lineage>
</organism>
<protein>
    <recommendedName>
        <fullName evidence="4">Methyltransferase type 11 domain-containing protein</fullName>
    </recommendedName>
</protein>
<dbReference type="GO" id="GO:0008757">
    <property type="term" value="F:S-adenosylmethionine-dependent methyltransferase activity"/>
    <property type="evidence" value="ECO:0007669"/>
    <property type="project" value="InterPro"/>
</dbReference>
<proteinExistence type="inferred from homology"/>
<comment type="similarity">
    <text evidence="1">Belongs to the methyltransferase superfamily.</text>
</comment>
<accession>A0A3D8RU40</accession>
<dbReference type="GO" id="GO:0032259">
    <property type="term" value="P:methylation"/>
    <property type="evidence" value="ECO:0007669"/>
    <property type="project" value="UniProtKB-KW"/>
</dbReference>
<reference evidence="5 6" key="1">
    <citation type="journal article" date="2018" name="IMA Fungus">
        <title>IMA Genome-F 9: Draft genome sequence of Annulohypoxylon stygium, Aspergillus mulundensis, Berkeleyomyces basicola (syn. Thielaviopsis basicola), Ceratocystis smalleyi, two Cercospora beticola strains, Coleophoma cylindrospora, Fusarium fracticaudum, Phialophora cf. hyalina, and Morchella septimelata.</title>
        <authorList>
            <person name="Wingfield B.D."/>
            <person name="Bills G.F."/>
            <person name="Dong Y."/>
            <person name="Huang W."/>
            <person name="Nel W.J."/>
            <person name="Swalarsk-Parry B.S."/>
            <person name="Vaghefi N."/>
            <person name="Wilken P.M."/>
            <person name="An Z."/>
            <person name="de Beer Z.W."/>
            <person name="De Vos L."/>
            <person name="Chen L."/>
            <person name="Duong T.A."/>
            <person name="Gao Y."/>
            <person name="Hammerbacher A."/>
            <person name="Kikkert J.R."/>
            <person name="Li Y."/>
            <person name="Li H."/>
            <person name="Li K."/>
            <person name="Li Q."/>
            <person name="Liu X."/>
            <person name="Ma X."/>
            <person name="Naidoo K."/>
            <person name="Pethybridge S.J."/>
            <person name="Sun J."/>
            <person name="Steenkamp E.T."/>
            <person name="van der Nest M.A."/>
            <person name="van Wyk S."/>
            <person name="Wingfield M.J."/>
            <person name="Xiong C."/>
            <person name="Yue Q."/>
            <person name="Zhang X."/>
        </authorList>
    </citation>
    <scope>NUCLEOTIDE SEQUENCE [LARGE SCALE GENOMIC DNA]</scope>
    <source>
        <strain evidence="5 6">BP6252</strain>
    </source>
</reference>
<dbReference type="PANTHER" id="PTHR44942">
    <property type="entry name" value="METHYLTRANSF_11 DOMAIN-CONTAINING PROTEIN"/>
    <property type="match status" value="1"/>
</dbReference>
<evidence type="ECO:0000313" key="5">
    <source>
        <dbReference type="EMBL" id="RDW77311.1"/>
    </source>
</evidence>
<dbReference type="InterPro" id="IPR013216">
    <property type="entry name" value="Methyltransf_11"/>
</dbReference>
<dbReference type="CDD" id="cd02440">
    <property type="entry name" value="AdoMet_MTases"/>
    <property type="match status" value="1"/>
</dbReference>
<dbReference type="OrthoDB" id="10027013at2759"/>
<dbReference type="EMBL" id="PDLM01000005">
    <property type="protein sequence ID" value="RDW77311.1"/>
    <property type="molecule type" value="Genomic_DNA"/>
</dbReference>
<keyword evidence="3" id="KW-0808">Transferase</keyword>
<dbReference type="SUPFAM" id="SSF53335">
    <property type="entry name" value="S-adenosyl-L-methionine-dependent methyltransferases"/>
    <property type="match status" value="1"/>
</dbReference>
<evidence type="ECO:0000259" key="4">
    <source>
        <dbReference type="Pfam" id="PF08241"/>
    </source>
</evidence>
<comment type="caution">
    <text evidence="5">The sequence shown here is derived from an EMBL/GenBank/DDBJ whole genome shotgun (WGS) entry which is preliminary data.</text>
</comment>
<sequence>MAATKFALADPAATGFSDGSRYDKHRPSYSSEAVSKLLTHLNVASVAGAKVVDLACGTGKFTECLAARPEGFEIVAVEPHDGMREVLQAKQLGGHVKVLNGDAAHMPIEEAWADVVIAAQAFHWFATEESLKEIHRVLVPGGAFGMIWNIEDYNAPKEWEVTSKWEQKLKDIVNEHEDGHTRFRHLAWKQIFEQQLDTTPLQTLKDTFAQNMPKFSLPLGEETLKWTIWLTDEAVWDRYTTLSMIANTKGAEREQIKKEVTEALKAADVERNAKGEVAVHGATYMAWTSRI</sequence>
<evidence type="ECO:0000256" key="2">
    <source>
        <dbReference type="ARBA" id="ARBA00022603"/>
    </source>
</evidence>
<feature type="domain" description="Methyltransferase type 11" evidence="4">
    <location>
        <begin position="52"/>
        <end position="144"/>
    </location>
</feature>
<dbReference type="STRING" id="1849047.A0A3D8RU40"/>
<dbReference type="Pfam" id="PF08241">
    <property type="entry name" value="Methyltransf_11"/>
    <property type="match status" value="1"/>
</dbReference>
<keyword evidence="2" id="KW-0489">Methyltransferase</keyword>
<keyword evidence="6" id="KW-1185">Reference proteome</keyword>
<name>A0A3D8RU40_9HELO</name>
<evidence type="ECO:0000256" key="1">
    <source>
        <dbReference type="ARBA" id="ARBA00008361"/>
    </source>
</evidence>
<dbReference type="AlphaFoldDB" id="A0A3D8RU40"/>
<dbReference type="InterPro" id="IPR029063">
    <property type="entry name" value="SAM-dependent_MTases_sf"/>
</dbReference>
<dbReference type="InterPro" id="IPR051052">
    <property type="entry name" value="Diverse_substrate_MTase"/>
</dbReference>
<dbReference type="Proteomes" id="UP000256645">
    <property type="component" value="Unassembled WGS sequence"/>
</dbReference>